<protein>
    <submittedName>
        <fullName evidence="2">Cytosolic endo-beta-n-acetylglucosaminidase</fullName>
    </submittedName>
</protein>
<evidence type="ECO:0000313" key="2">
    <source>
        <dbReference type="EMBL" id="CDW80610.1"/>
    </source>
</evidence>
<dbReference type="OrthoDB" id="284473at2759"/>
<dbReference type="AlphaFoldDB" id="A0A078AEG9"/>
<dbReference type="InterPro" id="IPR005201">
    <property type="entry name" value="TIM_ENGase"/>
</dbReference>
<evidence type="ECO:0000259" key="1">
    <source>
        <dbReference type="Pfam" id="PF03644"/>
    </source>
</evidence>
<sequence length="985" mass="114665">MRIKDRFKQQALHCPNNHRETQSLKIQEDDTGKSTVKQIILKLQILFQKEIRQDRKQRILAIISPDNEVLFELAIFTMNRIVVFRNERHHLKNYLFNGFIKDFQTCVSNQIDAGNQEEEKQQIHTAQNKSESTQNPIIDLHELMKSNDDEFMFIHSLYELAKFDPLKHCYHKSTVMLAPKKQRDRKVLICHDIMDGLLEEKYSQGLLSHHKFNHWQYIDVFVFFGHYTVTIPPPAYTDIAHQHGVKMLGTLIFEWDEGGKEAKLMLDGKISMFYDENEQDMKFRKDAPDGNQFYARKLVEIAKCFGFDGYLMNFECEVKEVETLLTWLEFLTTEIHKEIPGSLIIWYDSVIHSGELKWQKRLNELNYKFFLVTDGFFTDYKWSTDFLKDNVDNFNLYVKSQNPNLNTYDIYVGNDVYGRGTYGGGQHNIHVAIDEIHKHDTSIAIFGQAFWYQRFDGYTNPRIFNLNEDIFWKGRNLVQFADSTGRLFPQGQQISKERMLKEWNMEVGDKAWAVHQNPISLQFSTIASHKPCEKKFNFTISELIDSKIIEDISELNGIVFLSKVTGTKPNTTDPYRYNITLYDKDMNIIQQLASNSTMDEGFTPCKEHALPIQIFEQIFLSKDIKDTLVSIEIVEVGMDAEVWAGHYGAQFSDERLYLDISKANATACNNTSLHDRFQSRGLEFEDICTYFNIGHGNAYFVDGIEVTKGNYSHHCEYDIVLLKSINQNIQSKLGQDILSQITLDGPHFNGGSCLQILGQLADKNDEVYIPLQDICLRHNPLIELYDIKIAFKFDYPKFKTGCIAMVLQYENSEDEEEIEIFNLEIKSAQLIYTQNSWAIYEERMKTFNKTLKSIGIKIAQTNMTQIDFRLGMVAVVPSVLIEPDKIQLSIKEGYPVIHRNLVSVKKNKKYQDIHIGWDISPSNIQVFIKHYRVFRNEKFIGTTKLDVYFDPQVALDKDNQLEYKIQAISKRNEIISEIKIQPDTI</sequence>
<reference evidence="2 3" key="1">
    <citation type="submission" date="2014-06" db="EMBL/GenBank/DDBJ databases">
        <authorList>
            <person name="Swart Estienne"/>
        </authorList>
    </citation>
    <scope>NUCLEOTIDE SEQUENCE [LARGE SCALE GENOMIC DNA]</scope>
    <source>
        <strain evidence="2 3">130c</strain>
    </source>
</reference>
<dbReference type="Gene3D" id="3.20.20.80">
    <property type="entry name" value="Glycosidases"/>
    <property type="match status" value="1"/>
</dbReference>
<keyword evidence="3" id="KW-1185">Reference proteome</keyword>
<dbReference type="PANTHER" id="PTHR13246:SF1">
    <property type="entry name" value="CYTOSOLIC ENDO-BETA-N-ACETYLGLUCOSAMINIDASE"/>
    <property type="match status" value="1"/>
</dbReference>
<dbReference type="EMBL" id="CCKQ01009151">
    <property type="protein sequence ID" value="CDW80610.1"/>
    <property type="molecule type" value="Genomic_DNA"/>
</dbReference>
<dbReference type="Pfam" id="PF03644">
    <property type="entry name" value="Glyco_hydro_85"/>
    <property type="match status" value="1"/>
</dbReference>
<dbReference type="InParanoid" id="A0A078AEG9"/>
<dbReference type="Proteomes" id="UP000039865">
    <property type="component" value="Unassembled WGS sequence"/>
</dbReference>
<dbReference type="OMA" id="NQWVITS"/>
<dbReference type="GO" id="GO:0033925">
    <property type="term" value="F:mannosyl-glycoprotein endo-beta-N-acetylglucosaminidase activity"/>
    <property type="evidence" value="ECO:0007669"/>
    <property type="project" value="UniProtKB-EC"/>
</dbReference>
<dbReference type="GO" id="GO:0005829">
    <property type="term" value="C:cytosol"/>
    <property type="evidence" value="ECO:0007669"/>
    <property type="project" value="UniProtKB-SubCell"/>
</dbReference>
<dbReference type="Gene3D" id="2.60.120.260">
    <property type="entry name" value="Galactose-binding domain-like"/>
    <property type="match status" value="2"/>
</dbReference>
<feature type="domain" description="Cytosolic endo-beta-N-acetylglucosaminidase TIM barrel" evidence="1">
    <location>
        <begin position="208"/>
        <end position="484"/>
    </location>
</feature>
<proteinExistence type="predicted"/>
<accession>A0A078AEG9</accession>
<evidence type="ECO:0000313" key="3">
    <source>
        <dbReference type="Proteomes" id="UP000039865"/>
    </source>
</evidence>
<gene>
    <name evidence="2" type="primary">Contig16607.g17686</name>
    <name evidence="2" type="ORF">STYLEM_9613</name>
</gene>
<organism evidence="2 3">
    <name type="scientific">Stylonychia lemnae</name>
    <name type="common">Ciliate</name>
    <dbReference type="NCBI Taxonomy" id="5949"/>
    <lineage>
        <taxon>Eukaryota</taxon>
        <taxon>Sar</taxon>
        <taxon>Alveolata</taxon>
        <taxon>Ciliophora</taxon>
        <taxon>Intramacronucleata</taxon>
        <taxon>Spirotrichea</taxon>
        <taxon>Stichotrichia</taxon>
        <taxon>Sporadotrichida</taxon>
        <taxon>Oxytrichidae</taxon>
        <taxon>Stylonychinae</taxon>
        <taxon>Stylonychia</taxon>
    </lineage>
</organism>
<dbReference type="InterPro" id="IPR032979">
    <property type="entry name" value="ENGase"/>
</dbReference>
<name>A0A078AEG9_STYLE</name>
<dbReference type="PANTHER" id="PTHR13246">
    <property type="entry name" value="ENDO BETA N-ACETYLGLUCOSAMINIDASE"/>
    <property type="match status" value="1"/>
</dbReference>